<gene>
    <name evidence="3" type="ORF">SAMN04488010_0085</name>
</gene>
<dbReference type="Proteomes" id="UP000199462">
    <property type="component" value="Unassembled WGS sequence"/>
</dbReference>
<evidence type="ECO:0000256" key="1">
    <source>
        <dbReference type="SAM" id="MobiDB-lite"/>
    </source>
</evidence>
<feature type="region of interest" description="Disordered" evidence="1">
    <location>
        <begin position="21"/>
        <end position="88"/>
    </location>
</feature>
<reference evidence="4" key="1">
    <citation type="submission" date="2016-10" db="EMBL/GenBank/DDBJ databases">
        <authorList>
            <person name="Varghese N."/>
            <person name="Submissions S."/>
        </authorList>
    </citation>
    <scope>NUCLEOTIDE SEQUENCE [LARGE SCALE GENOMIC DNA]</scope>
    <source>
        <strain evidence="4">DSM 19891</strain>
    </source>
</reference>
<evidence type="ECO:0000256" key="2">
    <source>
        <dbReference type="SAM" id="SignalP"/>
    </source>
</evidence>
<feature type="compositionally biased region" description="Polar residues" evidence="1">
    <location>
        <begin position="43"/>
        <end position="88"/>
    </location>
</feature>
<dbReference type="RefSeq" id="WP_091900576.1">
    <property type="nucleotide sequence ID" value="NZ_CANMGB010000001.1"/>
</dbReference>
<feature type="signal peptide" evidence="2">
    <location>
        <begin position="1"/>
        <end position="22"/>
    </location>
</feature>
<dbReference type="EMBL" id="FOYX01000001">
    <property type="protein sequence ID" value="SFR50911.1"/>
    <property type="molecule type" value="Genomic_DNA"/>
</dbReference>
<proteinExistence type="predicted"/>
<evidence type="ECO:0000313" key="4">
    <source>
        <dbReference type="Proteomes" id="UP000199462"/>
    </source>
</evidence>
<accession>A0A1I6H9C9</accession>
<keyword evidence="2" id="KW-0732">Signal</keyword>
<feature type="chain" id="PRO_5011465116" description="Lipoprotein" evidence="2">
    <location>
        <begin position="23"/>
        <end position="155"/>
    </location>
</feature>
<dbReference type="AlphaFoldDB" id="A0A1I6H9C9"/>
<keyword evidence="4" id="KW-1185">Reference proteome</keyword>
<sequence length="155" mass="16891">MKNKILATLVLTVVLASCSGTKKTTSNTEKTDTVVSAEKENTENSNTTSQVSKASIQPNIAVQTNGSTGAMSNSMAKTNTKSTSKENSQMFKALEMSEEQVTTYNAAMNQFKTKQANMPSGEMLGSIESERTRQLKNILSSAQFAKYEKWQADNQ</sequence>
<organism evidence="3 4">
    <name type="scientific">Maribacter stanieri</name>
    <dbReference type="NCBI Taxonomy" id="440514"/>
    <lineage>
        <taxon>Bacteria</taxon>
        <taxon>Pseudomonadati</taxon>
        <taxon>Bacteroidota</taxon>
        <taxon>Flavobacteriia</taxon>
        <taxon>Flavobacteriales</taxon>
        <taxon>Flavobacteriaceae</taxon>
        <taxon>Maribacter</taxon>
    </lineage>
</organism>
<dbReference type="STRING" id="440514.SAMN04488010_0085"/>
<feature type="compositionally biased region" description="Basic and acidic residues" evidence="1">
    <location>
        <begin position="29"/>
        <end position="42"/>
    </location>
</feature>
<evidence type="ECO:0008006" key="5">
    <source>
        <dbReference type="Google" id="ProtNLM"/>
    </source>
</evidence>
<dbReference type="PROSITE" id="PS51257">
    <property type="entry name" value="PROKAR_LIPOPROTEIN"/>
    <property type="match status" value="1"/>
</dbReference>
<name>A0A1I6H9C9_9FLAO</name>
<evidence type="ECO:0000313" key="3">
    <source>
        <dbReference type="EMBL" id="SFR50911.1"/>
    </source>
</evidence>
<protein>
    <recommendedName>
        <fullName evidence="5">Lipoprotein</fullName>
    </recommendedName>
</protein>